<dbReference type="Proteomes" id="UP001419268">
    <property type="component" value="Unassembled WGS sequence"/>
</dbReference>
<reference evidence="2 3" key="1">
    <citation type="submission" date="2024-01" db="EMBL/GenBank/DDBJ databases">
        <title>Genome assemblies of Stephania.</title>
        <authorList>
            <person name="Yang L."/>
        </authorList>
    </citation>
    <scope>NUCLEOTIDE SEQUENCE [LARGE SCALE GENOMIC DNA]</scope>
    <source>
        <strain evidence="2">JXDWG</strain>
        <tissue evidence="2">Leaf</tissue>
    </source>
</reference>
<gene>
    <name evidence="2" type="ORF">Scep_016928</name>
</gene>
<dbReference type="AlphaFoldDB" id="A0AAP0IP45"/>
<feature type="region of interest" description="Disordered" evidence="1">
    <location>
        <begin position="1"/>
        <end position="29"/>
    </location>
</feature>
<comment type="caution">
    <text evidence="2">The sequence shown here is derived from an EMBL/GenBank/DDBJ whole genome shotgun (WGS) entry which is preliminary data.</text>
</comment>
<feature type="compositionally biased region" description="Polar residues" evidence="1">
    <location>
        <begin position="1"/>
        <end position="15"/>
    </location>
</feature>
<evidence type="ECO:0000256" key="1">
    <source>
        <dbReference type="SAM" id="MobiDB-lite"/>
    </source>
</evidence>
<sequence length="129" mass="14578">MSGSSSGTVARTSSVARCDATRRTGGMNHQWRRLWERRRAARPQQQRMVALTAISAPGGGAAVTEDGGEEKQLQWRRWRVAATAAAAARGTTWSNGAVARYRADRFPTRQQQWTRRRDFDEARRRDGFE</sequence>
<protein>
    <submittedName>
        <fullName evidence="2">Uncharacterized protein</fullName>
    </submittedName>
</protein>
<proteinExistence type="predicted"/>
<evidence type="ECO:0000313" key="3">
    <source>
        <dbReference type="Proteomes" id="UP001419268"/>
    </source>
</evidence>
<organism evidence="2 3">
    <name type="scientific">Stephania cephalantha</name>
    <dbReference type="NCBI Taxonomy" id="152367"/>
    <lineage>
        <taxon>Eukaryota</taxon>
        <taxon>Viridiplantae</taxon>
        <taxon>Streptophyta</taxon>
        <taxon>Embryophyta</taxon>
        <taxon>Tracheophyta</taxon>
        <taxon>Spermatophyta</taxon>
        <taxon>Magnoliopsida</taxon>
        <taxon>Ranunculales</taxon>
        <taxon>Menispermaceae</taxon>
        <taxon>Menispermoideae</taxon>
        <taxon>Cissampelideae</taxon>
        <taxon>Stephania</taxon>
    </lineage>
</organism>
<name>A0AAP0IP45_9MAGN</name>
<dbReference type="EMBL" id="JBBNAG010000007">
    <property type="protein sequence ID" value="KAK9118835.1"/>
    <property type="molecule type" value="Genomic_DNA"/>
</dbReference>
<evidence type="ECO:0000313" key="2">
    <source>
        <dbReference type="EMBL" id="KAK9118835.1"/>
    </source>
</evidence>
<feature type="region of interest" description="Disordered" evidence="1">
    <location>
        <begin position="107"/>
        <end position="129"/>
    </location>
</feature>
<accession>A0AAP0IP45</accession>
<feature type="compositionally biased region" description="Basic and acidic residues" evidence="1">
    <location>
        <begin position="115"/>
        <end position="129"/>
    </location>
</feature>
<keyword evidence="3" id="KW-1185">Reference proteome</keyword>